<keyword evidence="1" id="KW-0472">Membrane</keyword>
<dbReference type="Proteomes" id="UP000218887">
    <property type="component" value="Unassembled WGS sequence"/>
</dbReference>
<evidence type="ECO:0000256" key="1">
    <source>
        <dbReference type="SAM" id="Phobius"/>
    </source>
</evidence>
<dbReference type="OrthoDB" id="2967968at2"/>
<keyword evidence="1" id="KW-0812">Transmembrane</keyword>
<keyword evidence="1" id="KW-1133">Transmembrane helix</keyword>
<feature type="transmembrane region" description="Helical" evidence="1">
    <location>
        <begin position="12"/>
        <end position="32"/>
    </location>
</feature>
<dbReference type="AlphaFoldDB" id="A0A2A2IBE1"/>
<comment type="caution">
    <text evidence="2">The sequence shown here is derived from an EMBL/GenBank/DDBJ whole genome shotgun (WGS) entry which is preliminary data.</text>
</comment>
<accession>A0A2A2IBE1</accession>
<evidence type="ECO:0000313" key="3">
    <source>
        <dbReference type="Proteomes" id="UP000218887"/>
    </source>
</evidence>
<gene>
    <name evidence="2" type="ORF">CIL05_15005</name>
</gene>
<organism evidence="2 3">
    <name type="scientific">Virgibacillus profundi</name>
    <dbReference type="NCBI Taxonomy" id="2024555"/>
    <lineage>
        <taxon>Bacteria</taxon>
        <taxon>Bacillati</taxon>
        <taxon>Bacillota</taxon>
        <taxon>Bacilli</taxon>
        <taxon>Bacillales</taxon>
        <taxon>Bacillaceae</taxon>
        <taxon>Virgibacillus</taxon>
    </lineage>
</organism>
<proteinExistence type="predicted"/>
<protein>
    <submittedName>
        <fullName evidence="2">Uncharacterized protein</fullName>
    </submittedName>
</protein>
<sequence>MTNTTKRIMTGFLVSIVIFILIMTWFYPYSFFSVHKSYSYTPDPVIVDGYINDLTEFKSSYEKALEGLTTDKTIDLTIDRTQYVLPLFEQEWLISKDPVNMKKEDLSNILFEVKNTRNTLLNLVARGDYSSEQRQYLVDSIESLLLLEESIAEIKSGKAESRRTLKTQFHNVYGDFIGNFMMFEIFYERSQNE</sequence>
<reference evidence="2 3" key="1">
    <citation type="submission" date="2017-08" db="EMBL/GenBank/DDBJ databases">
        <title>Virgibacillus indicus sp. nov. and Virgibacillus profoundi sp. nov, two moderately halophilic bacteria isolated from marine sediment by using the Microfluidic Streak Plate.</title>
        <authorList>
            <person name="Xu B."/>
            <person name="Hu B."/>
            <person name="Wang J."/>
            <person name="Zhu Y."/>
            <person name="Huang L."/>
            <person name="Du W."/>
            <person name="Huang Y."/>
        </authorList>
    </citation>
    <scope>NUCLEOTIDE SEQUENCE [LARGE SCALE GENOMIC DNA]</scope>
    <source>
        <strain evidence="2 3">IO3-P3-H5</strain>
    </source>
</reference>
<name>A0A2A2IBE1_9BACI</name>
<dbReference type="EMBL" id="NPOA01000011">
    <property type="protein sequence ID" value="PAV28604.1"/>
    <property type="molecule type" value="Genomic_DNA"/>
</dbReference>
<dbReference type="RefSeq" id="WP_095656372.1">
    <property type="nucleotide sequence ID" value="NZ_NPOA01000011.1"/>
</dbReference>
<keyword evidence="3" id="KW-1185">Reference proteome</keyword>
<evidence type="ECO:0000313" key="2">
    <source>
        <dbReference type="EMBL" id="PAV28604.1"/>
    </source>
</evidence>